<dbReference type="PANTHER" id="PTHR12677">
    <property type="entry name" value="GOLGI APPARATUS MEMBRANE PROTEIN TVP38-RELATED"/>
    <property type="match status" value="1"/>
</dbReference>
<keyword evidence="5 6" id="KW-0472">Membrane</keyword>
<comment type="similarity">
    <text evidence="6">Belongs to the TVP38/TMEM64 family.</text>
</comment>
<keyword evidence="2 6" id="KW-1003">Cell membrane</keyword>
<evidence type="ECO:0000256" key="3">
    <source>
        <dbReference type="ARBA" id="ARBA00022692"/>
    </source>
</evidence>
<dbReference type="InterPro" id="IPR015414">
    <property type="entry name" value="TMEM64"/>
</dbReference>
<evidence type="ECO:0000313" key="8">
    <source>
        <dbReference type="EMBL" id="SMP02030.1"/>
    </source>
</evidence>
<feature type="transmembrane region" description="Helical" evidence="6">
    <location>
        <begin position="49"/>
        <end position="70"/>
    </location>
</feature>
<dbReference type="InterPro" id="IPR032816">
    <property type="entry name" value="VTT_dom"/>
</dbReference>
<evidence type="ECO:0000313" key="9">
    <source>
        <dbReference type="Proteomes" id="UP001157946"/>
    </source>
</evidence>
<dbReference type="AlphaFoldDB" id="A0AA45WJ40"/>
<dbReference type="Pfam" id="PF09335">
    <property type="entry name" value="VTT_dom"/>
    <property type="match status" value="1"/>
</dbReference>
<evidence type="ECO:0000256" key="5">
    <source>
        <dbReference type="ARBA" id="ARBA00023136"/>
    </source>
</evidence>
<dbReference type="PANTHER" id="PTHR12677:SF55">
    <property type="entry name" value="UNDECAPRENYL PHOSPHATE TRANSPORTER SAOUHSC_00901-RELATED"/>
    <property type="match status" value="1"/>
</dbReference>
<dbReference type="EMBL" id="FXTU01000001">
    <property type="protein sequence ID" value="SMP02030.1"/>
    <property type="molecule type" value="Genomic_DNA"/>
</dbReference>
<keyword evidence="3 6" id="KW-0812">Transmembrane</keyword>
<dbReference type="GO" id="GO:0005886">
    <property type="term" value="C:plasma membrane"/>
    <property type="evidence" value="ECO:0007669"/>
    <property type="project" value="UniProtKB-SubCell"/>
</dbReference>
<comment type="caution">
    <text evidence="6">Lacks conserved residue(s) required for the propagation of feature annotation.</text>
</comment>
<organism evidence="8 9">
    <name type="scientific">Laceyella tengchongensis</name>
    <dbReference type="NCBI Taxonomy" id="574699"/>
    <lineage>
        <taxon>Bacteria</taxon>
        <taxon>Bacillati</taxon>
        <taxon>Bacillota</taxon>
        <taxon>Bacilli</taxon>
        <taxon>Bacillales</taxon>
        <taxon>Thermoactinomycetaceae</taxon>
        <taxon>Laceyella</taxon>
    </lineage>
</organism>
<evidence type="ECO:0000256" key="6">
    <source>
        <dbReference type="RuleBase" id="RU366058"/>
    </source>
</evidence>
<protein>
    <recommendedName>
        <fullName evidence="6">TVP38/TMEM64 family membrane protein</fullName>
    </recommendedName>
</protein>
<feature type="transmembrane region" description="Helical" evidence="6">
    <location>
        <begin position="160"/>
        <end position="177"/>
    </location>
</feature>
<gene>
    <name evidence="8" type="ORF">SAMN06265361_101298</name>
</gene>
<proteinExistence type="inferred from homology"/>
<feature type="transmembrane region" description="Helical" evidence="6">
    <location>
        <begin position="116"/>
        <end position="140"/>
    </location>
</feature>
<evidence type="ECO:0000259" key="7">
    <source>
        <dbReference type="Pfam" id="PF09335"/>
    </source>
</evidence>
<keyword evidence="9" id="KW-1185">Reference proteome</keyword>
<keyword evidence="4 6" id="KW-1133">Transmembrane helix</keyword>
<accession>A0AA45WJ40</accession>
<evidence type="ECO:0000256" key="1">
    <source>
        <dbReference type="ARBA" id="ARBA00004651"/>
    </source>
</evidence>
<feature type="transmembrane region" description="Helical" evidence="6">
    <location>
        <begin position="12"/>
        <end position="37"/>
    </location>
</feature>
<sequence length="187" mass="20579">MENSLAYLFSELGYWAIPASLLLNGIIHVLGFIPSVFLTTVNVLIWGPWLGGLISWLGEVIGSVAAFLLYRKGIQLAKVEQHTHWRWMQTLNNLSPLRQWLALILARLTPFIPAGAVNLVGALTTVPLSVFFLSTAIGKLPSMALEVWFSHGLIHIEQNVVQVTLTLIAVAVGYLVLKKRAKANDGQ</sequence>
<evidence type="ECO:0000256" key="4">
    <source>
        <dbReference type="ARBA" id="ARBA00022989"/>
    </source>
</evidence>
<evidence type="ECO:0000256" key="2">
    <source>
        <dbReference type="ARBA" id="ARBA00022475"/>
    </source>
</evidence>
<dbReference type="RefSeq" id="WP_284723857.1">
    <property type="nucleotide sequence ID" value="NZ_FXTU01000001.1"/>
</dbReference>
<comment type="subcellular location">
    <subcellularLocation>
        <location evidence="1 6">Cell membrane</location>
        <topology evidence="1 6">Multi-pass membrane protein</topology>
    </subcellularLocation>
</comment>
<comment type="caution">
    <text evidence="8">The sequence shown here is derived from an EMBL/GenBank/DDBJ whole genome shotgun (WGS) entry which is preliminary data.</text>
</comment>
<reference evidence="8" key="1">
    <citation type="submission" date="2017-05" db="EMBL/GenBank/DDBJ databases">
        <authorList>
            <person name="Varghese N."/>
            <person name="Submissions S."/>
        </authorList>
    </citation>
    <scope>NUCLEOTIDE SEQUENCE</scope>
    <source>
        <strain evidence="8">DSM 45262</strain>
    </source>
</reference>
<name>A0AA45WJ40_9BACL</name>
<feature type="domain" description="VTT" evidence="7">
    <location>
        <begin position="33"/>
        <end position="149"/>
    </location>
</feature>
<dbReference type="Proteomes" id="UP001157946">
    <property type="component" value="Unassembled WGS sequence"/>
</dbReference>